<keyword evidence="3" id="KW-1185">Reference proteome</keyword>
<dbReference type="OrthoDB" id="9778142at2"/>
<organism evidence="2 3">
    <name type="scientific">Natranaerobius trueperi</name>
    <dbReference type="NCBI Taxonomy" id="759412"/>
    <lineage>
        <taxon>Bacteria</taxon>
        <taxon>Bacillati</taxon>
        <taxon>Bacillota</taxon>
        <taxon>Clostridia</taxon>
        <taxon>Natranaerobiales</taxon>
        <taxon>Natranaerobiaceae</taxon>
        <taxon>Natranaerobius</taxon>
    </lineage>
</organism>
<dbReference type="Proteomes" id="UP000214588">
    <property type="component" value="Unassembled WGS sequence"/>
</dbReference>
<feature type="transmembrane region" description="Helical" evidence="1">
    <location>
        <begin position="12"/>
        <end position="32"/>
    </location>
</feature>
<dbReference type="RefSeq" id="WP_089023338.1">
    <property type="nucleotide sequence ID" value="NZ_NIQC01000009.1"/>
</dbReference>
<keyword evidence="1" id="KW-1133">Transmembrane helix</keyword>
<protein>
    <submittedName>
        <fullName evidence="2">Uncharacterized protein</fullName>
    </submittedName>
</protein>
<sequence length="340" mass="39066">MFNKLRNNQCGSVLIMSLVILMILSLLGKFLLDIVFVNSQIAKGYGDGVKAYYNASSGIQYAKKHLQDEWDKINKMSIEHDINTDGHSFTVDIETVNRNSKNIKSTGMFENANRTLISNIERTFFINFELLEEMMEYAILAKNIYFDHTNYSISGKVLYQRNFKNESDIKEPVIYYEPEFLDSIELRTLDSLDIKQYDGENESIELNYGDLYLDYIPHDPYFLIVLEDSNENGNITIQEGVLEKYQDNTLVILAAGKIFVEENNLQSINSEGYTLLYSEERGTGIKLLGDNIAINGSLIAPKGDIVGKNISRLRINNLNLNYSPLYKLETTDFKYHIRRN</sequence>
<dbReference type="EMBL" id="NIQC01000009">
    <property type="protein sequence ID" value="OWZ84048.1"/>
    <property type="molecule type" value="Genomic_DNA"/>
</dbReference>
<dbReference type="AlphaFoldDB" id="A0A226BYD8"/>
<reference evidence="2 3" key="1">
    <citation type="submission" date="2017-06" db="EMBL/GenBank/DDBJ databases">
        <title>Draft Genome Sequence of Natranaerobius trueperi halophilic, alkalithermophilic bacteria from soda lakes.</title>
        <authorList>
            <person name="Zhao B."/>
        </authorList>
    </citation>
    <scope>NUCLEOTIDE SEQUENCE [LARGE SCALE GENOMIC DNA]</scope>
    <source>
        <strain evidence="2 3">DSM 18760</strain>
    </source>
</reference>
<accession>A0A226BYD8</accession>
<keyword evidence="1" id="KW-0812">Transmembrane</keyword>
<name>A0A226BYD8_9FIRM</name>
<gene>
    <name evidence="2" type="ORF">CDO51_05675</name>
</gene>
<comment type="caution">
    <text evidence="2">The sequence shown here is derived from an EMBL/GenBank/DDBJ whole genome shotgun (WGS) entry which is preliminary data.</text>
</comment>
<evidence type="ECO:0000256" key="1">
    <source>
        <dbReference type="SAM" id="Phobius"/>
    </source>
</evidence>
<keyword evidence="1" id="KW-0472">Membrane</keyword>
<proteinExistence type="predicted"/>
<evidence type="ECO:0000313" key="3">
    <source>
        <dbReference type="Proteomes" id="UP000214588"/>
    </source>
</evidence>
<evidence type="ECO:0000313" key="2">
    <source>
        <dbReference type="EMBL" id="OWZ84048.1"/>
    </source>
</evidence>